<accession>A0AAP3FT09</accession>
<evidence type="ECO:0000313" key="1">
    <source>
        <dbReference type="EMBL" id="MCY8317076.1"/>
    </source>
</evidence>
<dbReference type="Pfam" id="PF05014">
    <property type="entry name" value="Nuc_deoxyrib_tr"/>
    <property type="match status" value="1"/>
</dbReference>
<sequence>MKVALFILKGDIKVTTKKVFLAGPFKSLVDVNTGLMSLHEREKLESLISFFENEGWLVHNAHKREGWGKDFMTPQQCTKIDFDEIRSCDLFVAFPGSPASPGTHIEIGWASALKKKIVLLLENERDYAFLIQGLSVVADVEYINFKGTDDLLEKIKSTLMEYKVES</sequence>
<organism evidence="1 2">
    <name type="scientific">Bacillus vallismortis</name>
    <dbReference type="NCBI Taxonomy" id="72361"/>
    <lineage>
        <taxon>Bacteria</taxon>
        <taxon>Bacillati</taxon>
        <taxon>Bacillota</taxon>
        <taxon>Bacilli</taxon>
        <taxon>Bacillales</taxon>
        <taxon>Bacillaceae</taxon>
        <taxon>Bacillus</taxon>
    </lineage>
</organism>
<dbReference type="InterPro" id="IPR007710">
    <property type="entry name" value="Nucleoside_deoxyribTrfase"/>
</dbReference>
<proteinExistence type="predicted"/>
<dbReference type="Gene3D" id="3.40.50.450">
    <property type="match status" value="1"/>
</dbReference>
<name>A0AAP3FT09_BACVA</name>
<dbReference type="EMBL" id="JALAOH010000023">
    <property type="protein sequence ID" value="MCY8317076.1"/>
    <property type="molecule type" value="Genomic_DNA"/>
</dbReference>
<gene>
    <name evidence="1" type="ORF">MOC71_10070</name>
</gene>
<dbReference type="Proteomes" id="UP001067121">
    <property type="component" value="Unassembled WGS sequence"/>
</dbReference>
<protein>
    <submittedName>
        <fullName evidence="1">Nucleoside 2-deoxyribosyltransferase domain-containing protein</fullName>
    </submittedName>
</protein>
<comment type="caution">
    <text evidence="1">The sequence shown here is derived from an EMBL/GenBank/DDBJ whole genome shotgun (WGS) entry which is preliminary data.</text>
</comment>
<evidence type="ECO:0000313" key="2">
    <source>
        <dbReference type="Proteomes" id="UP001067121"/>
    </source>
</evidence>
<dbReference type="SUPFAM" id="SSF52309">
    <property type="entry name" value="N-(deoxy)ribosyltransferase-like"/>
    <property type="match status" value="1"/>
</dbReference>
<dbReference type="AlphaFoldDB" id="A0AAP3FT09"/>
<reference evidence="1" key="1">
    <citation type="submission" date="2022-02" db="EMBL/GenBank/DDBJ databases">
        <title>Crop Bioprotection Bacillus Genome Sequencing.</title>
        <authorList>
            <person name="Dunlap C."/>
        </authorList>
    </citation>
    <scope>NUCLEOTIDE SEQUENCE</scope>
    <source>
        <strain evidence="1">98-1</strain>
    </source>
</reference>